<proteinExistence type="predicted"/>
<protein>
    <submittedName>
        <fullName evidence="3">Uncharacterized protein</fullName>
    </submittedName>
</protein>
<keyword evidence="2" id="KW-0812">Transmembrane</keyword>
<comment type="caution">
    <text evidence="3">The sequence shown here is derived from an EMBL/GenBank/DDBJ whole genome shotgun (WGS) entry which is preliminary data.</text>
</comment>
<dbReference type="EMBL" id="BARW01010322">
    <property type="protein sequence ID" value="GAI74903.1"/>
    <property type="molecule type" value="Genomic_DNA"/>
</dbReference>
<keyword evidence="2" id="KW-1133">Transmembrane helix</keyword>
<gene>
    <name evidence="3" type="ORF">S12H4_20371</name>
</gene>
<sequence length="109" mass="12785">MAKKKVEKPKREVTKRQLSHWQRQKKRQRIILGLGSFVVAVVLVIVGVGWYFGYYQPLHQTVISVNNTEFNMDYYIKILKLYGEGWPVQYMDALADEVVTIIGRNELVR</sequence>
<name>X1R2X5_9ZZZZ</name>
<evidence type="ECO:0000256" key="2">
    <source>
        <dbReference type="SAM" id="Phobius"/>
    </source>
</evidence>
<keyword evidence="2" id="KW-0472">Membrane</keyword>
<dbReference type="AlphaFoldDB" id="X1R2X5"/>
<feature type="region of interest" description="Disordered" evidence="1">
    <location>
        <begin position="1"/>
        <end position="20"/>
    </location>
</feature>
<organism evidence="3">
    <name type="scientific">marine sediment metagenome</name>
    <dbReference type="NCBI Taxonomy" id="412755"/>
    <lineage>
        <taxon>unclassified sequences</taxon>
        <taxon>metagenomes</taxon>
        <taxon>ecological metagenomes</taxon>
    </lineage>
</organism>
<feature type="transmembrane region" description="Helical" evidence="2">
    <location>
        <begin position="30"/>
        <end position="52"/>
    </location>
</feature>
<accession>X1R2X5</accession>
<evidence type="ECO:0000256" key="1">
    <source>
        <dbReference type="SAM" id="MobiDB-lite"/>
    </source>
</evidence>
<reference evidence="3" key="1">
    <citation type="journal article" date="2014" name="Front. Microbiol.">
        <title>High frequency of phylogenetically diverse reductive dehalogenase-homologous genes in deep subseafloor sedimentary metagenomes.</title>
        <authorList>
            <person name="Kawai M."/>
            <person name="Futagami T."/>
            <person name="Toyoda A."/>
            <person name="Takaki Y."/>
            <person name="Nishi S."/>
            <person name="Hori S."/>
            <person name="Arai W."/>
            <person name="Tsubouchi T."/>
            <person name="Morono Y."/>
            <person name="Uchiyama I."/>
            <person name="Ito T."/>
            <person name="Fujiyama A."/>
            <person name="Inagaki F."/>
            <person name="Takami H."/>
        </authorList>
    </citation>
    <scope>NUCLEOTIDE SEQUENCE</scope>
    <source>
        <strain evidence="3">Expedition CK06-06</strain>
    </source>
</reference>
<feature type="non-terminal residue" evidence="3">
    <location>
        <position position="109"/>
    </location>
</feature>
<evidence type="ECO:0000313" key="3">
    <source>
        <dbReference type="EMBL" id="GAI74903.1"/>
    </source>
</evidence>